<reference evidence="2 3" key="1">
    <citation type="submission" date="2021-03" db="EMBL/GenBank/DDBJ databases">
        <title>Sequencing the genomes of 1000 actinobacteria strains.</title>
        <authorList>
            <person name="Klenk H.-P."/>
        </authorList>
    </citation>
    <scope>NUCLEOTIDE SEQUENCE [LARGE SCALE GENOMIC DNA]</scope>
    <source>
        <strain evidence="2 3">DSM 40843</strain>
    </source>
</reference>
<feature type="region of interest" description="Disordered" evidence="1">
    <location>
        <begin position="1"/>
        <end position="35"/>
    </location>
</feature>
<feature type="compositionally biased region" description="Basic residues" evidence="1">
    <location>
        <begin position="26"/>
        <end position="35"/>
    </location>
</feature>
<keyword evidence="3" id="KW-1185">Reference proteome</keyword>
<evidence type="ECO:0000313" key="2">
    <source>
        <dbReference type="EMBL" id="MBP2361033.1"/>
    </source>
</evidence>
<protein>
    <submittedName>
        <fullName evidence="2">Uncharacterized protein</fullName>
    </submittedName>
</protein>
<feature type="compositionally biased region" description="Polar residues" evidence="1">
    <location>
        <begin position="1"/>
        <end position="10"/>
    </location>
</feature>
<name>A0ABS4VAT3_9ACTN</name>
<sequence>MTTPDTTATAPSRGYGGRPPEEHSNIRRMRKEGRR</sequence>
<dbReference type="EMBL" id="JAGINS010000001">
    <property type="protein sequence ID" value="MBP2361033.1"/>
    <property type="molecule type" value="Genomic_DNA"/>
</dbReference>
<organism evidence="2 3">
    <name type="scientific">Streptomyces clavifer</name>
    <dbReference type="NCBI Taxonomy" id="68188"/>
    <lineage>
        <taxon>Bacteria</taxon>
        <taxon>Bacillati</taxon>
        <taxon>Actinomycetota</taxon>
        <taxon>Actinomycetes</taxon>
        <taxon>Kitasatosporales</taxon>
        <taxon>Streptomycetaceae</taxon>
        <taxon>Streptomyces</taxon>
    </lineage>
</organism>
<evidence type="ECO:0000313" key="3">
    <source>
        <dbReference type="Proteomes" id="UP001519311"/>
    </source>
</evidence>
<comment type="caution">
    <text evidence="2">The sequence shown here is derived from an EMBL/GenBank/DDBJ whole genome shotgun (WGS) entry which is preliminary data.</text>
</comment>
<evidence type="ECO:0000256" key="1">
    <source>
        <dbReference type="SAM" id="MobiDB-lite"/>
    </source>
</evidence>
<accession>A0ABS4VAT3</accession>
<gene>
    <name evidence="2" type="ORF">JOF59_003433</name>
</gene>
<proteinExistence type="predicted"/>
<dbReference type="Proteomes" id="UP001519311">
    <property type="component" value="Unassembled WGS sequence"/>
</dbReference>